<accession>S5VSP6</accession>
<dbReference type="AlphaFoldDB" id="S5VSP6"/>
<dbReference type="KEGG" id="sci:B446_35593"/>
<dbReference type="Proteomes" id="UP000015423">
    <property type="component" value="Plasmid pSCO1"/>
</dbReference>
<keyword evidence="3" id="KW-1185">Reference proteome</keyword>
<proteinExistence type="predicted"/>
<organism evidence="2 3">
    <name type="scientific">Streptomyces collinus (strain DSM 40733 / Tue 365)</name>
    <dbReference type="NCBI Taxonomy" id="1214242"/>
    <lineage>
        <taxon>Bacteria</taxon>
        <taxon>Bacillati</taxon>
        <taxon>Actinomycetota</taxon>
        <taxon>Actinomycetes</taxon>
        <taxon>Kitasatosporales</taxon>
        <taxon>Streptomycetaceae</taxon>
        <taxon>Streptomyces</taxon>
    </lineage>
</organism>
<reference evidence="2 3" key="1">
    <citation type="submission" date="2012-10" db="EMBL/GenBank/DDBJ databases">
        <title>The complete genome sequence of Streptomyces collinus Tu 365.</title>
        <authorList>
            <person name="Ruckert C."/>
            <person name="Szczepanowski R."/>
            <person name="Goesmann A."/>
            <person name="Pross E.K."/>
            <person name="Musiol E.M."/>
            <person name="Blin K."/>
            <person name="Wohlleben W."/>
            <person name="Puhler A."/>
            <person name="Weber T."/>
            <person name="Kalinowski J."/>
        </authorList>
    </citation>
    <scope>NUCLEOTIDE SEQUENCE [LARGE SCALE GENOMIC DNA]</scope>
    <source>
        <strain evidence="3">DSM 40733 / Tue 365</strain>
        <plasmid evidence="2 3">pSCO1</plasmid>
    </source>
</reference>
<sequence>MSCLVAMGKVFGHGVGLSFAVVGDAVPGVPHGGRRQGGGREQQTGERMGGTDRGGGPGGALLGCPGRFYEVRHKG</sequence>
<gene>
    <name evidence="2" type="ORF">B446_35593</name>
</gene>
<geneLocation type="plasmid" evidence="2 3">
    <name>pSCO1</name>
</geneLocation>
<protein>
    <submittedName>
        <fullName evidence="2">Uncharacterized protein</fullName>
    </submittedName>
</protein>
<feature type="compositionally biased region" description="Gly residues" evidence="1">
    <location>
        <begin position="47"/>
        <end position="61"/>
    </location>
</feature>
<dbReference type="EMBL" id="CP006260">
    <property type="protein sequence ID" value="AGS73877.1"/>
    <property type="molecule type" value="Genomic_DNA"/>
</dbReference>
<feature type="region of interest" description="Disordered" evidence="1">
    <location>
        <begin position="26"/>
        <end position="63"/>
    </location>
</feature>
<keyword evidence="2" id="KW-0614">Plasmid</keyword>
<name>S5VSP6_STRC3</name>
<dbReference type="HOGENOM" id="CLU_2669357_0_0_11"/>
<evidence type="ECO:0000313" key="2">
    <source>
        <dbReference type="EMBL" id="AGS73877.1"/>
    </source>
</evidence>
<evidence type="ECO:0000256" key="1">
    <source>
        <dbReference type="SAM" id="MobiDB-lite"/>
    </source>
</evidence>
<evidence type="ECO:0000313" key="3">
    <source>
        <dbReference type="Proteomes" id="UP000015423"/>
    </source>
</evidence>